<dbReference type="AlphaFoldDB" id="A0A381VWZ4"/>
<gene>
    <name evidence="1" type="ORF">METZ01_LOCUS97011</name>
</gene>
<proteinExistence type="predicted"/>
<evidence type="ECO:0000313" key="1">
    <source>
        <dbReference type="EMBL" id="SVA44157.1"/>
    </source>
</evidence>
<organism evidence="1">
    <name type="scientific">marine metagenome</name>
    <dbReference type="NCBI Taxonomy" id="408172"/>
    <lineage>
        <taxon>unclassified sequences</taxon>
        <taxon>metagenomes</taxon>
        <taxon>ecological metagenomes</taxon>
    </lineage>
</organism>
<accession>A0A381VWZ4</accession>
<sequence>MINIKIDFRIIYLKITMNNNEYLRYALAGKMDIIYKLQNDIRRLEMEKQHIINKNHQLVKMATYYKDLSEEKEQLHNIIVDSFEKEIAIYNRREERRLYNHVKPKAMSLRDKLEKIKEKNKRKKLEERSPKFLKLPKI</sequence>
<protein>
    <submittedName>
        <fullName evidence="1">Uncharacterized protein</fullName>
    </submittedName>
</protein>
<dbReference type="EMBL" id="UINC01009876">
    <property type="protein sequence ID" value="SVA44157.1"/>
    <property type="molecule type" value="Genomic_DNA"/>
</dbReference>
<name>A0A381VWZ4_9ZZZZ</name>
<reference evidence="1" key="1">
    <citation type="submission" date="2018-05" db="EMBL/GenBank/DDBJ databases">
        <authorList>
            <person name="Lanie J.A."/>
            <person name="Ng W.-L."/>
            <person name="Kazmierczak K.M."/>
            <person name="Andrzejewski T.M."/>
            <person name="Davidsen T.M."/>
            <person name="Wayne K.J."/>
            <person name="Tettelin H."/>
            <person name="Glass J.I."/>
            <person name="Rusch D."/>
            <person name="Podicherti R."/>
            <person name="Tsui H.-C.T."/>
            <person name="Winkler M.E."/>
        </authorList>
    </citation>
    <scope>NUCLEOTIDE SEQUENCE</scope>
</reference>